<dbReference type="InterPro" id="IPR014729">
    <property type="entry name" value="Rossmann-like_a/b/a_fold"/>
</dbReference>
<evidence type="ECO:0000313" key="4">
    <source>
        <dbReference type="EMBL" id="GKY86861.1"/>
    </source>
</evidence>
<dbReference type="InterPro" id="IPR006016">
    <property type="entry name" value="UspA"/>
</dbReference>
<keyword evidence="5" id="KW-1185">Reference proteome</keyword>
<evidence type="ECO:0000256" key="1">
    <source>
        <dbReference type="ARBA" id="ARBA00008791"/>
    </source>
</evidence>
<keyword evidence="2" id="KW-0963">Cytoplasm</keyword>
<dbReference type="EMBL" id="BROH01000001">
    <property type="protein sequence ID" value="GKY86861.1"/>
    <property type="molecule type" value="Genomic_DNA"/>
</dbReference>
<dbReference type="PRINTS" id="PR01438">
    <property type="entry name" value="UNVRSLSTRESS"/>
</dbReference>
<protein>
    <recommendedName>
        <fullName evidence="2">Universal stress protein</fullName>
    </recommendedName>
</protein>
<comment type="caution">
    <text evidence="4">The sequence shown here is derived from an EMBL/GenBank/DDBJ whole genome shotgun (WGS) entry which is preliminary data.</text>
</comment>
<feature type="domain" description="UspA" evidence="3">
    <location>
        <begin position="1"/>
        <end position="148"/>
    </location>
</feature>
<dbReference type="PANTHER" id="PTHR46268:SF15">
    <property type="entry name" value="UNIVERSAL STRESS PROTEIN HP_0031"/>
    <property type="match status" value="1"/>
</dbReference>
<evidence type="ECO:0000313" key="5">
    <source>
        <dbReference type="Proteomes" id="UP001144205"/>
    </source>
</evidence>
<proteinExistence type="inferred from homology"/>
<accession>A0ABQ5LRI0</accession>
<dbReference type="Gene3D" id="3.40.50.620">
    <property type="entry name" value="HUPs"/>
    <property type="match status" value="1"/>
</dbReference>
<dbReference type="RefSeq" id="WP_281840810.1">
    <property type="nucleotide sequence ID" value="NZ_BROH01000001.1"/>
</dbReference>
<dbReference type="Pfam" id="PF00582">
    <property type="entry name" value="Usp"/>
    <property type="match status" value="1"/>
</dbReference>
<gene>
    <name evidence="4" type="ORF">STA1M1_07300</name>
</gene>
<dbReference type="PIRSF" id="PIRSF006276">
    <property type="entry name" value="UspA"/>
    <property type="match status" value="1"/>
</dbReference>
<evidence type="ECO:0000256" key="2">
    <source>
        <dbReference type="PIRNR" id="PIRNR006276"/>
    </source>
</evidence>
<dbReference type="SUPFAM" id="SSF52402">
    <property type="entry name" value="Adenine nucleotide alpha hydrolases-like"/>
    <property type="match status" value="1"/>
</dbReference>
<organism evidence="4 5">
    <name type="scientific">Sinisalibacter aestuarii</name>
    <dbReference type="NCBI Taxonomy" id="2949426"/>
    <lineage>
        <taxon>Bacteria</taxon>
        <taxon>Pseudomonadati</taxon>
        <taxon>Pseudomonadota</taxon>
        <taxon>Alphaproteobacteria</taxon>
        <taxon>Rhodobacterales</taxon>
        <taxon>Roseobacteraceae</taxon>
        <taxon>Sinisalibacter</taxon>
    </lineage>
</organism>
<dbReference type="CDD" id="cd00293">
    <property type="entry name" value="USP-like"/>
    <property type="match status" value="1"/>
</dbReference>
<evidence type="ECO:0000259" key="3">
    <source>
        <dbReference type="Pfam" id="PF00582"/>
    </source>
</evidence>
<sequence>MYEHILVAVDGSELAHKGLEHGLVLAKALDADITVLTVSEPMHPDSVRAARLAGLDNIVIDYNRQLESLAKERFEVVEGRARDHGIEVNVVHKIDESPAETIVRLAKARDCDLIVMSSHGRRGIQKILLGSQTSEVLVKASVPVLVIR</sequence>
<reference evidence="4" key="1">
    <citation type="journal article" date="2023" name="Int. J. Syst. Evol. Microbiol.">
        <title>Sinisalibacter aestuarii sp. nov., isolated from estuarine sediment of the Arakawa River.</title>
        <authorList>
            <person name="Arafat S.T."/>
            <person name="Hirano S."/>
            <person name="Sato A."/>
            <person name="Takeuchi K."/>
            <person name="Yasuda T."/>
            <person name="Terahara T."/>
            <person name="Hamada M."/>
            <person name="Kobayashi T."/>
        </authorList>
    </citation>
    <scope>NUCLEOTIDE SEQUENCE</scope>
    <source>
        <strain evidence="4">B-399</strain>
    </source>
</reference>
<comment type="subcellular location">
    <subcellularLocation>
        <location evidence="2">Cytoplasm</location>
    </subcellularLocation>
</comment>
<comment type="similarity">
    <text evidence="1 2">Belongs to the universal stress protein A family.</text>
</comment>
<dbReference type="InterPro" id="IPR006015">
    <property type="entry name" value="Universal_stress_UspA"/>
</dbReference>
<dbReference type="Proteomes" id="UP001144205">
    <property type="component" value="Unassembled WGS sequence"/>
</dbReference>
<name>A0ABQ5LRI0_9RHOB</name>
<dbReference type="PANTHER" id="PTHR46268">
    <property type="entry name" value="STRESS RESPONSE PROTEIN NHAX"/>
    <property type="match status" value="1"/>
</dbReference>